<name>A0A9X3XIQ5_9CLOT</name>
<dbReference type="NCBIfam" id="NF005540">
    <property type="entry name" value="PRK07203.1"/>
    <property type="match status" value="1"/>
</dbReference>
<dbReference type="CDD" id="cd01298">
    <property type="entry name" value="ATZ_TRZ_like"/>
    <property type="match status" value="1"/>
</dbReference>
<dbReference type="InterPro" id="IPR011059">
    <property type="entry name" value="Metal-dep_hydrolase_composite"/>
</dbReference>
<dbReference type="InterPro" id="IPR006680">
    <property type="entry name" value="Amidohydro-rel"/>
</dbReference>
<protein>
    <submittedName>
        <fullName evidence="3">Aminohydrolase SsnA</fullName>
    </submittedName>
</protein>
<comment type="caution">
    <text evidence="3">The sequence shown here is derived from an EMBL/GenBank/DDBJ whole genome shotgun (WGS) entry which is preliminary data.</text>
</comment>
<evidence type="ECO:0000313" key="4">
    <source>
        <dbReference type="Proteomes" id="UP001141183"/>
    </source>
</evidence>
<dbReference type="Proteomes" id="UP001141183">
    <property type="component" value="Unassembled WGS sequence"/>
</dbReference>
<evidence type="ECO:0000313" key="3">
    <source>
        <dbReference type="EMBL" id="MDC4239026.1"/>
    </source>
</evidence>
<dbReference type="Pfam" id="PF01979">
    <property type="entry name" value="Amidohydro_1"/>
    <property type="match status" value="1"/>
</dbReference>
<evidence type="ECO:0000259" key="2">
    <source>
        <dbReference type="Pfam" id="PF01979"/>
    </source>
</evidence>
<dbReference type="SUPFAM" id="SSF51338">
    <property type="entry name" value="Composite domain of metallo-dependent hydrolases"/>
    <property type="match status" value="1"/>
</dbReference>
<keyword evidence="4" id="KW-1185">Reference proteome</keyword>
<dbReference type="Gene3D" id="2.30.40.10">
    <property type="entry name" value="Urease, subunit C, domain 1"/>
    <property type="match status" value="1"/>
</dbReference>
<dbReference type="EMBL" id="JAMRYU010000002">
    <property type="protein sequence ID" value="MDC4239026.1"/>
    <property type="molecule type" value="Genomic_DNA"/>
</dbReference>
<feature type="domain" description="Amidohydrolase-related" evidence="2">
    <location>
        <begin position="56"/>
        <end position="413"/>
    </location>
</feature>
<dbReference type="RefSeq" id="WP_271816897.1">
    <property type="nucleotide sequence ID" value="NZ_JAMRYU010000002.1"/>
</dbReference>
<dbReference type="AlphaFoldDB" id="A0A9X3XIQ5"/>
<evidence type="ECO:0000256" key="1">
    <source>
        <dbReference type="ARBA" id="ARBA00022801"/>
    </source>
</evidence>
<dbReference type="InterPro" id="IPR017700">
    <property type="entry name" value="Aminohydrolase_SsnA"/>
</dbReference>
<accession>A0A9X3XIQ5</accession>
<dbReference type="Gene3D" id="3.20.20.140">
    <property type="entry name" value="Metal-dependent hydrolases"/>
    <property type="match status" value="1"/>
</dbReference>
<reference evidence="3" key="1">
    <citation type="submission" date="2022-05" db="EMBL/GenBank/DDBJ databases">
        <title>Draft genome sequence of Clostridium tertium strain CP3 isolated from Peru.</title>
        <authorList>
            <person name="Hurtado R."/>
            <person name="Lima L."/>
            <person name="Sousa T."/>
            <person name="Jaiswal A.K."/>
            <person name="Tiwari S."/>
            <person name="Maturrano L."/>
            <person name="Brenig B."/>
            <person name="Azevedo V."/>
        </authorList>
    </citation>
    <scope>NUCLEOTIDE SEQUENCE</scope>
    <source>
        <strain evidence="3">CP3</strain>
    </source>
</reference>
<gene>
    <name evidence="3" type="primary">ssnA</name>
    <name evidence="3" type="ORF">NE398_02420</name>
</gene>
<dbReference type="GO" id="GO:0016810">
    <property type="term" value="F:hydrolase activity, acting on carbon-nitrogen (but not peptide) bonds"/>
    <property type="evidence" value="ECO:0007669"/>
    <property type="project" value="InterPro"/>
</dbReference>
<dbReference type="PANTHER" id="PTHR43794">
    <property type="entry name" value="AMINOHYDROLASE SSNA-RELATED"/>
    <property type="match status" value="1"/>
</dbReference>
<proteinExistence type="predicted"/>
<dbReference type="PANTHER" id="PTHR43794:SF11">
    <property type="entry name" value="AMIDOHYDROLASE-RELATED DOMAIN-CONTAINING PROTEIN"/>
    <property type="match status" value="1"/>
</dbReference>
<dbReference type="SUPFAM" id="SSF51556">
    <property type="entry name" value="Metallo-dependent hydrolases"/>
    <property type="match status" value="1"/>
</dbReference>
<dbReference type="InterPro" id="IPR032466">
    <property type="entry name" value="Metal_Hydrolase"/>
</dbReference>
<dbReference type="InterPro" id="IPR050287">
    <property type="entry name" value="MTA/SAH_deaminase"/>
</dbReference>
<sequence>MILIGNGIVITQDINNPIINNGAIAIKENLIIEVGDYEILKAKYKDYEFIDAKGKVIMPGLINTHHHIYSAFARGMDAKEEPAENFNQILERLWWKLDKKLTLEDTKYSAYTTYIDCIKNGVTTVFDHHASPMSITGSLFTIGDVAKELGIRTSLCYEVSDRDGYKITDEGINENVNFIKHANKDSSDMIKGLFGLHASFTLSNKTLEKCAEEIQGLNLGFHIHAAEGISDLHESLKSSGKRVIERLHDFNILGEKTLAVHCVHINDREMELLKYTNTNVVNNPESNMGNAVGCSPVLEMINKGINIGMGTDGYTSDMFESMKVFPIIQRHNRCHPSVAFNETFKLLFENNRNITNRFFNKDLGILKEGAYGDVIIVDYNPLTPMNASNINGHMLFGFTGRSVITTIINGKIVMKNRELVNIDEEKIFADSRKIAQKLWDQM</sequence>
<organism evidence="3 4">
    <name type="scientific">Clostridium tertium</name>
    <dbReference type="NCBI Taxonomy" id="1559"/>
    <lineage>
        <taxon>Bacteria</taxon>
        <taxon>Bacillati</taxon>
        <taxon>Bacillota</taxon>
        <taxon>Clostridia</taxon>
        <taxon>Eubacteriales</taxon>
        <taxon>Clostridiaceae</taxon>
        <taxon>Clostridium</taxon>
    </lineage>
</organism>
<dbReference type="NCBIfam" id="TIGR03314">
    <property type="entry name" value="Se_ssnA"/>
    <property type="match status" value="1"/>
</dbReference>
<keyword evidence="1" id="KW-0378">Hydrolase</keyword>